<feature type="region of interest" description="Disordered" evidence="1">
    <location>
        <begin position="1"/>
        <end position="23"/>
    </location>
</feature>
<gene>
    <name evidence="3" type="ORF">NRB56_54890</name>
</gene>
<proteinExistence type="predicted"/>
<evidence type="ECO:0000313" key="3">
    <source>
        <dbReference type="EMBL" id="MQY29895.1"/>
    </source>
</evidence>
<evidence type="ECO:0000256" key="1">
    <source>
        <dbReference type="SAM" id="MobiDB-lite"/>
    </source>
</evidence>
<feature type="transmembrane region" description="Helical" evidence="2">
    <location>
        <begin position="27"/>
        <end position="45"/>
    </location>
</feature>
<reference evidence="3 4" key="1">
    <citation type="submission" date="2019-10" db="EMBL/GenBank/DDBJ databases">
        <title>Nocardia macrotermitis sp. nov. and Nocardia aurantia sp. nov., isolated from the gut of fungus growing-termite Macrotermes natalensis.</title>
        <authorList>
            <person name="Benndorf R."/>
            <person name="Schwitalla J."/>
            <person name="Martin K."/>
            <person name="De Beer W."/>
            <person name="Kaster A.-K."/>
            <person name="Vollmers J."/>
            <person name="Poulsen M."/>
            <person name="Beemelmanns C."/>
        </authorList>
    </citation>
    <scope>NUCLEOTIDE SEQUENCE [LARGE SCALE GENOMIC DNA]</scope>
    <source>
        <strain evidence="3 4">RB56</strain>
    </source>
</reference>
<organism evidence="3 4">
    <name type="scientific">Nocardia aurantia</name>
    <dbReference type="NCBI Taxonomy" id="2585199"/>
    <lineage>
        <taxon>Bacteria</taxon>
        <taxon>Bacillati</taxon>
        <taxon>Actinomycetota</taxon>
        <taxon>Actinomycetes</taxon>
        <taxon>Mycobacteriales</taxon>
        <taxon>Nocardiaceae</taxon>
        <taxon>Nocardia</taxon>
    </lineage>
</organism>
<accession>A0A7K0DVY5</accession>
<dbReference type="AlphaFoldDB" id="A0A7K0DVY5"/>
<dbReference type="Proteomes" id="UP000431401">
    <property type="component" value="Unassembled WGS sequence"/>
</dbReference>
<comment type="caution">
    <text evidence="3">The sequence shown here is derived from an EMBL/GenBank/DDBJ whole genome shotgun (WGS) entry which is preliminary data.</text>
</comment>
<dbReference type="RefSeq" id="WP_153347091.1">
    <property type="nucleotide sequence ID" value="NZ_WEGI01000012.1"/>
</dbReference>
<name>A0A7K0DVY5_9NOCA</name>
<sequence>MADQNPIDTDPSETDTRTGRSRRGPSFALLLAGLLAVLVSVWAFIGPDGWPIHPGIPLGWIVVGAAIVVGCGMVVSPRRRH</sequence>
<evidence type="ECO:0000256" key="2">
    <source>
        <dbReference type="SAM" id="Phobius"/>
    </source>
</evidence>
<feature type="transmembrane region" description="Helical" evidence="2">
    <location>
        <begin position="57"/>
        <end position="75"/>
    </location>
</feature>
<keyword evidence="2" id="KW-1133">Transmembrane helix</keyword>
<protein>
    <submittedName>
        <fullName evidence="3">Uncharacterized protein</fullName>
    </submittedName>
</protein>
<keyword evidence="4" id="KW-1185">Reference proteome</keyword>
<evidence type="ECO:0000313" key="4">
    <source>
        <dbReference type="Proteomes" id="UP000431401"/>
    </source>
</evidence>
<keyword evidence="2" id="KW-0812">Transmembrane</keyword>
<dbReference type="EMBL" id="WEGI01000012">
    <property type="protein sequence ID" value="MQY29895.1"/>
    <property type="molecule type" value="Genomic_DNA"/>
</dbReference>
<keyword evidence="2" id="KW-0472">Membrane</keyword>